<proteinExistence type="inferred from homology"/>
<dbReference type="PANTHER" id="PTHR19302:SF33">
    <property type="entry name" value="GAMMA-TUBULIN COMPLEX COMPONENT 5"/>
    <property type="match status" value="1"/>
</dbReference>
<dbReference type="Gene3D" id="1.20.120.1900">
    <property type="entry name" value="Gamma-tubulin complex, C-terminal domain"/>
    <property type="match status" value="1"/>
</dbReference>
<dbReference type="GO" id="GO:0000278">
    <property type="term" value="P:mitotic cell cycle"/>
    <property type="evidence" value="ECO:0007669"/>
    <property type="project" value="TreeGrafter"/>
</dbReference>
<dbReference type="GO" id="GO:0000922">
    <property type="term" value="C:spindle pole"/>
    <property type="evidence" value="ECO:0007669"/>
    <property type="project" value="InterPro"/>
</dbReference>
<dbReference type="PANTHER" id="PTHR19302">
    <property type="entry name" value="GAMMA TUBULIN COMPLEX PROTEIN"/>
    <property type="match status" value="1"/>
</dbReference>
<dbReference type="GO" id="GO:0043015">
    <property type="term" value="F:gamma-tubulin binding"/>
    <property type="evidence" value="ECO:0007669"/>
    <property type="project" value="InterPro"/>
</dbReference>
<evidence type="ECO:0000256" key="2">
    <source>
        <dbReference type="ARBA" id="ARBA00022490"/>
    </source>
</evidence>
<evidence type="ECO:0000256" key="1">
    <source>
        <dbReference type="ARBA" id="ARBA00010337"/>
    </source>
</evidence>
<dbReference type="InterPro" id="IPR040457">
    <property type="entry name" value="GCP_C"/>
</dbReference>
<dbReference type="GO" id="GO:0051321">
    <property type="term" value="P:meiotic cell cycle"/>
    <property type="evidence" value="ECO:0007669"/>
    <property type="project" value="TreeGrafter"/>
</dbReference>
<comment type="subcellular location">
    <subcellularLocation>
        <location evidence="5">Cytoplasm</location>
        <location evidence="5">Cytoskeleton</location>
        <location evidence="5">Microtubule organizing center</location>
    </subcellularLocation>
</comment>
<feature type="domain" description="Gamma tubulin complex component C-terminal" evidence="6">
    <location>
        <begin position="706"/>
        <end position="911"/>
    </location>
</feature>
<keyword evidence="8" id="KW-1185">Reference proteome</keyword>
<keyword evidence="4 5" id="KW-0206">Cytoskeleton</keyword>
<name>A0A9P0HRV0_NEZVI</name>
<evidence type="ECO:0000256" key="4">
    <source>
        <dbReference type="ARBA" id="ARBA00023212"/>
    </source>
</evidence>
<dbReference type="InterPro" id="IPR042241">
    <property type="entry name" value="GCP_C_sf"/>
</dbReference>
<dbReference type="GO" id="GO:0007020">
    <property type="term" value="P:microtubule nucleation"/>
    <property type="evidence" value="ECO:0007669"/>
    <property type="project" value="InterPro"/>
</dbReference>
<evidence type="ECO:0000259" key="6">
    <source>
        <dbReference type="Pfam" id="PF04130"/>
    </source>
</evidence>
<dbReference type="AlphaFoldDB" id="A0A9P0HRV0"/>
<evidence type="ECO:0000256" key="3">
    <source>
        <dbReference type="ARBA" id="ARBA00022701"/>
    </source>
</evidence>
<accession>A0A9P0HRV0</accession>
<dbReference type="GO" id="GO:0005874">
    <property type="term" value="C:microtubule"/>
    <property type="evidence" value="ECO:0007669"/>
    <property type="project" value="UniProtKB-KW"/>
</dbReference>
<dbReference type="OrthoDB" id="66546at2759"/>
<reference evidence="7" key="1">
    <citation type="submission" date="2022-01" db="EMBL/GenBank/DDBJ databases">
        <authorList>
            <person name="King R."/>
        </authorList>
    </citation>
    <scope>NUCLEOTIDE SEQUENCE</scope>
</reference>
<keyword evidence="3 5" id="KW-0493">Microtubule</keyword>
<dbReference type="Proteomes" id="UP001152798">
    <property type="component" value="Chromosome 6"/>
</dbReference>
<dbReference type="InterPro" id="IPR059169">
    <property type="entry name" value="GCP5_N_ext"/>
</dbReference>
<protein>
    <recommendedName>
        <fullName evidence="5">Gamma-tubulin complex component</fullName>
    </recommendedName>
</protein>
<comment type="similarity">
    <text evidence="1 5">Belongs to the TUBGCP family.</text>
</comment>
<evidence type="ECO:0000256" key="5">
    <source>
        <dbReference type="RuleBase" id="RU363050"/>
    </source>
</evidence>
<evidence type="ECO:0000313" key="8">
    <source>
        <dbReference type="Proteomes" id="UP001152798"/>
    </source>
</evidence>
<dbReference type="CDD" id="cd22572">
    <property type="entry name" value="GCP5_NTD"/>
    <property type="match status" value="1"/>
</dbReference>
<sequence>MSYVLNIKKLLADDLKGLITHVTGHQEGSPEFKKCEDTSWSLIVDHYYPSVYDLKVKSTLNDFVDKFKVHGFPQKAKNLKMLIEAYSELDYFKKYCGPGIQWGIVDFLIKLSFKPTNALEDDPPLNLEKGNKSKDESFDWGTYLKEGYEKFQLPSEDEESWTEEEAEEIQNNISVHPLETFRPVQIPSPPRPTPSDLRLEALQRAENAAKWLEEHTQSLWWKNPILREIPESKRKEANYCLIWEKQMKHHRVSINETRILGERKVVMELIYVLSMPSSCYFIREISKDCFKPIPDISICSISPNLFSIIIDENVCVYLPYIQKLQTFISEMEQDFSSSIPCTYRAYGFSMKKIFSIYRSKLEDIERTVEAQEDITTLRYLIAEITPWLHNIEYLYRVHESAISLDYKEKDCRSNALRLLTVLYSELKGGTMWRIGDTAWQKKTILCLFIDSFEPFLNMLCCHLANTYHKSFGSEFFLCGSGTLLVDSYSNDSEEFWKPVLQMASAAIISCNFLTVLGKESSFVTNKCPTDIMYTEIVKKLSNILQLPAIKVPDDEDVISAFKKKEELFPLEVRQMLFHSENLIDKVFREVITPRPKLTKPSITNSLMENLKDVDLSTSAVHIYLKEAILNVIEDYMEPKGFAADILLGQFKLLEHLNALYTVVQLTSALSAVLITESSKVSKRFGSVRINKCFERFTYCLLGILSQDYVNNFKFHIDSCIFEKKSTSLLEKSNFIHLYYQATQEIRVIISDEIIHSYMKIFRYFLKIRIALDTIKRLTMDFIEETAENILRFRQLCSLRLWLIHTMSTLNNYFSTYTDTEFQNEIKKLCLKERNLSAIYIAHKKFLKNWQYHCFISENHPCLENIEEFISICNELNFYWKLERKHFLADYQIEQIEQKYLECIRKFVGNIQLFEDRLVDRNDTFAFFYDEIMNNVPVPLHISTPETSICSE</sequence>
<evidence type="ECO:0000313" key="7">
    <source>
        <dbReference type="EMBL" id="CAH1406266.1"/>
    </source>
</evidence>
<dbReference type="EMBL" id="OV725082">
    <property type="protein sequence ID" value="CAH1406266.1"/>
    <property type="molecule type" value="Genomic_DNA"/>
</dbReference>
<dbReference type="Pfam" id="PF04130">
    <property type="entry name" value="GCP_C_terminal"/>
    <property type="match status" value="1"/>
</dbReference>
<organism evidence="7 8">
    <name type="scientific">Nezara viridula</name>
    <name type="common">Southern green stink bug</name>
    <name type="synonym">Cimex viridulus</name>
    <dbReference type="NCBI Taxonomy" id="85310"/>
    <lineage>
        <taxon>Eukaryota</taxon>
        <taxon>Metazoa</taxon>
        <taxon>Ecdysozoa</taxon>
        <taxon>Arthropoda</taxon>
        <taxon>Hexapoda</taxon>
        <taxon>Insecta</taxon>
        <taxon>Pterygota</taxon>
        <taxon>Neoptera</taxon>
        <taxon>Paraneoptera</taxon>
        <taxon>Hemiptera</taxon>
        <taxon>Heteroptera</taxon>
        <taxon>Panheteroptera</taxon>
        <taxon>Pentatomomorpha</taxon>
        <taxon>Pentatomoidea</taxon>
        <taxon>Pentatomidae</taxon>
        <taxon>Pentatominae</taxon>
        <taxon>Nezara</taxon>
    </lineage>
</organism>
<dbReference type="GO" id="GO:0051225">
    <property type="term" value="P:spindle assembly"/>
    <property type="evidence" value="ECO:0007669"/>
    <property type="project" value="TreeGrafter"/>
</dbReference>
<keyword evidence="2 5" id="KW-0963">Cytoplasm</keyword>
<dbReference type="InterPro" id="IPR007259">
    <property type="entry name" value="GCP"/>
</dbReference>
<dbReference type="GO" id="GO:0000930">
    <property type="term" value="C:gamma-tubulin complex"/>
    <property type="evidence" value="ECO:0007669"/>
    <property type="project" value="TreeGrafter"/>
</dbReference>
<gene>
    <name evidence="7" type="ORF">NEZAVI_LOCUS14250</name>
</gene>
<dbReference type="GO" id="GO:0051011">
    <property type="term" value="F:microtubule minus-end binding"/>
    <property type="evidence" value="ECO:0007669"/>
    <property type="project" value="TreeGrafter"/>
</dbReference>
<dbReference type="GO" id="GO:0031122">
    <property type="term" value="P:cytoplasmic microtubule organization"/>
    <property type="evidence" value="ECO:0007669"/>
    <property type="project" value="TreeGrafter"/>
</dbReference>